<feature type="domain" description="NAD(P)-binding" evidence="5">
    <location>
        <begin position="4"/>
        <end position="308"/>
    </location>
</feature>
<dbReference type="PANTHER" id="PTHR43000">
    <property type="entry name" value="DTDP-D-GLUCOSE 4,6-DEHYDRATASE-RELATED"/>
    <property type="match status" value="1"/>
</dbReference>
<accession>A0A2J0KR31</accession>
<dbReference type="GO" id="GO:0008446">
    <property type="term" value="F:GDP-mannose 4,6-dehydratase activity"/>
    <property type="evidence" value="ECO:0007669"/>
    <property type="project" value="UniProtKB-EC"/>
</dbReference>
<gene>
    <name evidence="6" type="ORF">COS99_06900</name>
</gene>
<evidence type="ECO:0000313" key="7">
    <source>
        <dbReference type="Proteomes" id="UP000230052"/>
    </source>
</evidence>
<organism evidence="6 7">
    <name type="scientific">Candidatus Aquitaenariimonas noxiae</name>
    <dbReference type="NCBI Taxonomy" id="1974741"/>
    <lineage>
        <taxon>Bacteria</taxon>
        <taxon>Pseudomonadati</taxon>
        <taxon>Candidatus Omnitrophota</taxon>
        <taxon>Candidatus Aquitaenariimonas</taxon>
    </lineage>
</organism>
<evidence type="ECO:0000256" key="4">
    <source>
        <dbReference type="ARBA" id="ARBA00059383"/>
    </source>
</evidence>
<evidence type="ECO:0000259" key="5">
    <source>
        <dbReference type="Pfam" id="PF16363"/>
    </source>
</evidence>
<dbReference type="AlphaFoldDB" id="A0A2J0KR31"/>
<reference evidence="6 7" key="1">
    <citation type="submission" date="2017-09" db="EMBL/GenBank/DDBJ databases">
        <title>Depth-based differentiation of microbial function through sediment-hosted aquifers and enrichment of novel symbionts in the deep terrestrial subsurface.</title>
        <authorList>
            <person name="Probst A.J."/>
            <person name="Ladd B."/>
            <person name="Jarett J.K."/>
            <person name="Geller-Mcgrath D.E."/>
            <person name="Sieber C.M."/>
            <person name="Emerson J.B."/>
            <person name="Anantharaman K."/>
            <person name="Thomas B.C."/>
            <person name="Malmstrom R."/>
            <person name="Stieglmeier M."/>
            <person name="Klingl A."/>
            <person name="Woyke T."/>
            <person name="Ryan C.M."/>
            <person name="Banfield J.F."/>
        </authorList>
    </citation>
    <scope>NUCLEOTIDE SEQUENCE [LARGE SCALE GENOMIC DNA]</scope>
    <source>
        <strain evidence="6">CG07_land_8_20_14_0_80_42_15</strain>
    </source>
</reference>
<dbReference type="FunFam" id="3.40.50.720:FF:000924">
    <property type="entry name" value="GDP-mannose 4,6 dehydratase"/>
    <property type="match status" value="1"/>
</dbReference>
<evidence type="ECO:0000256" key="1">
    <source>
        <dbReference type="ARBA" id="ARBA00000188"/>
    </source>
</evidence>
<dbReference type="Pfam" id="PF16363">
    <property type="entry name" value="GDP_Man_Dehyd"/>
    <property type="match status" value="1"/>
</dbReference>
<comment type="cofactor">
    <cofactor evidence="2">
        <name>NADP(+)</name>
        <dbReference type="ChEBI" id="CHEBI:58349"/>
    </cofactor>
</comment>
<keyword evidence="3" id="KW-0456">Lyase</keyword>
<dbReference type="Proteomes" id="UP000230052">
    <property type="component" value="Unassembled WGS sequence"/>
</dbReference>
<dbReference type="InterPro" id="IPR016040">
    <property type="entry name" value="NAD(P)-bd_dom"/>
</dbReference>
<dbReference type="SUPFAM" id="SSF51735">
    <property type="entry name" value="NAD(P)-binding Rossmann-fold domains"/>
    <property type="match status" value="1"/>
</dbReference>
<proteinExistence type="predicted"/>
<dbReference type="CDD" id="cd05260">
    <property type="entry name" value="GDP_MD_SDR_e"/>
    <property type="match status" value="1"/>
</dbReference>
<protein>
    <submittedName>
        <fullName evidence="6">GDP-mannose 4,6-dehydratase</fullName>
    </submittedName>
</protein>
<evidence type="ECO:0000256" key="2">
    <source>
        <dbReference type="ARBA" id="ARBA00001937"/>
    </source>
</evidence>
<comment type="function">
    <text evidence="4">Catalyzes the conversion of GDP-D-mannose to GDP-4-dehydro-6-deoxy-D-mannose.</text>
</comment>
<name>A0A2J0KR31_9BACT</name>
<comment type="catalytic activity">
    <reaction evidence="1">
        <text>GDP-alpha-D-mannose = GDP-4-dehydro-alpha-D-rhamnose + H2O</text>
        <dbReference type="Rhea" id="RHEA:23820"/>
        <dbReference type="ChEBI" id="CHEBI:15377"/>
        <dbReference type="ChEBI" id="CHEBI:57527"/>
        <dbReference type="ChEBI" id="CHEBI:57964"/>
        <dbReference type="EC" id="4.2.1.47"/>
    </reaction>
</comment>
<sequence>MKVLITGITGFVGSHLADYLLSKGNIEVHGVERWRSKTENIDHIKDKISLHECDVRDASSVNKLIESIKPDRIFHLAAQSFVPTSWHAPTETITTNIIGELNLFEAIRSIGINPFIQIAGSSEEYGLIDRKILPVKEDAPLNPLSPYGVSKVGQDLLGYQYHMSYKLNIVRTRAFNHSGPRRGEPFVCSNFAKQIVLIENGLFEPVIYVGNLSTIRDFTDVRDVVRAYWLALEKGQPGEVYNISSGKGYSMEELLKILLSFTNKKIQIKQDSQRMRPSDLPILVGDSTKFRKLTGWKPEIPFEKTLEDLLNYWREKVGSLQKVKK</sequence>
<dbReference type="Gene3D" id="3.90.25.10">
    <property type="entry name" value="UDP-galactose 4-epimerase, domain 1"/>
    <property type="match status" value="1"/>
</dbReference>
<dbReference type="EMBL" id="PEWV01000071">
    <property type="protein sequence ID" value="PIU41058.1"/>
    <property type="molecule type" value="Genomic_DNA"/>
</dbReference>
<evidence type="ECO:0000313" key="6">
    <source>
        <dbReference type="EMBL" id="PIU41058.1"/>
    </source>
</evidence>
<dbReference type="InterPro" id="IPR036291">
    <property type="entry name" value="NAD(P)-bd_dom_sf"/>
</dbReference>
<dbReference type="Gene3D" id="3.40.50.720">
    <property type="entry name" value="NAD(P)-binding Rossmann-like Domain"/>
    <property type="match status" value="1"/>
</dbReference>
<comment type="caution">
    <text evidence="6">The sequence shown here is derived from an EMBL/GenBank/DDBJ whole genome shotgun (WGS) entry which is preliminary data.</text>
</comment>
<evidence type="ECO:0000256" key="3">
    <source>
        <dbReference type="ARBA" id="ARBA00023239"/>
    </source>
</evidence>